<proteinExistence type="predicted"/>
<dbReference type="EMBL" id="LGRX02016558">
    <property type="protein sequence ID" value="KAK3261925.1"/>
    <property type="molecule type" value="Genomic_DNA"/>
</dbReference>
<feature type="region of interest" description="Disordered" evidence="1">
    <location>
        <begin position="1433"/>
        <end position="1456"/>
    </location>
</feature>
<feature type="region of interest" description="Disordered" evidence="1">
    <location>
        <begin position="1382"/>
        <end position="1418"/>
    </location>
</feature>
<dbReference type="InterPro" id="IPR009030">
    <property type="entry name" value="Growth_fac_rcpt_cys_sf"/>
</dbReference>
<feature type="transmembrane region" description="Helical" evidence="2">
    <location>
        <begin position="656"/>
        <end position="679"/>
    </location>
</feature>
<dbReference type="PANTHER" id="PTHR11319">
    <property type="entry name" value="G PROTEIN-COUPLED RECEPTOR-RELATED"/>
    <property type="match status" value="1"/>
</dbReference>
<feature type="transmembrane region" description="Helical" evidence="2">
    <location>
        <begin position="1192"/>
        <end position="1210"/>
    </location>
</feature>
<dbReference type="SMART" id="SM01411">
    <property type="entry name" value="Ephrin_rec_like"/>
    <property type="match status" value="2"/>
</dbReference>
<feature type="transmembrane region" description="Helical" evidence="2">
    <location>
        <begin position="924"/>
        <end position="947"/>
    </location>
</feature>
<feature type="transmembrane region" description="Helical" evidence="2">
    <location>
        <begin position="867"/>
        <end position="886"/>
    </location>
</feature>
<name>A0AAE0FLL2_9CHLO</name>
<dbReference type="SUPFAM" id="SSF57184">
    <property type="entry name" value="Growth factor receptor domain"/>
    <property type="match status" value="2"/>
</dbReference>
<evidence type="ECO:0000259" key="3">
    <source>
        <dbReference type="Pfam" id="PF07699"/>
    </source>
</evidence>
<dbReference type="Pfam" id="PF07699">
    <property type="entry name" value="Ephrin_rec_like"/>
    <property type="match status" value="1"/>
</dbReference>
<comment type="caution">
    <text evidence="4">The sequence shown here is derived from an EMBL/GenBank/DDBJ whole genome shotgun (WGS) entry which is preliminary data.</text>
</comment>
<keyword evidence="2" id="KW-1133">Transmembrane helix</keyword>
<feature type="region of interest" description="Disordered" evidence="1">
    <location>
        <begin position="1331"/>
        <end position="1366"/>
    </location>
</feature>
<feature type="transmembrane region" description="Helical" evidence="2">
    <location>
        <begin position="1255"/>
        <end position="1276"/>
    </location>
</feature>
<keyword evidence="2" id="KW-0472">Membrane</keyword>
<reference evidence="4 5" key="1">
    <citation type="journal article" date="2015" name="Genome Biol. Evol.">
        <title>Comparative Genomics of a Bacterivorous Green Alga Reveals Evolutionary Causalities and Consequences of Phago-Mixotrophic Mode of Nutrition.</title>
        <authorList>
            <person name="Burns J.A."/>
            <person name="Paasch A."/>
            <person name="Narechania A."/>
            <person name="Kim E."/>
        </authorList>
    </citation>
    <scope>NUCLEOTIDE SEQUENCE [LARGE SCALE GENOMIC DNA]</scope>
    <source>
        <strain evidence="4 5">PLY_AMNH</strain>
    </source>
</reference>
<feature type="compositionally biased region" description="Low complexity" evidence="1">
    <location>
        <begin position="1331"/>
        <end position="1341"/>
    </location>
</feature>
<feature type="transmembrane region" description="Helical" evidence="2">
    <location>
        <begin position="1222"/>
        <end position="1243"/>
    </location>
</feature>
<feature type="domain" description="Tyrosine-protein kinase ephrin type A/B receptor-like" evidence="3">
    <location>
        <begin position="363"/>
        <end position="403"/>
    </location>
</feature>
<dbReference type="Gene3D" id="2.10.50.10">
    <property type="entry name" value="Tumor Necrosis Factor Receptor, subunit A, domain 2"/>
    <property type="match status" value="2"/>
</dbReference>
<evidence type="ECO:0000256" key="2">
    <source>
        <dbReference type="SAM" id="Phobius"/>
    </source>
</evidence>
<keyword evidence="5" id="KW-1185">Reference proteome</keyword>
<dbReference type="InterPro" id="IPR011641">
    <property type="entry name" value="Tyr-kin_ephrin_A/B_rcpt-like"/>
</dbReference>
<organism evidence="4 5">
    <name type="scientific">Cymbomonas tetramitiformis</name>
    <dbReference type="NCBI Taxonomy" id="36881"/>
    <lineage>
        <taxon>Eukaryota</taxon>
        <taxon>Viridiplantae</taxon>
        <taxon>Chlorophyta</taxon>
        <taxon>Pyramimonadophyceae</taxon>
        <taxon>Pyramimonadales</taxon>
        <taxon>Pyramimonadaceae</taxon>
        <taxon>Cymbomonas</taxon>
    </lineage>
</organism>
<evidence type="ECO:0000313" key="4">
    <source>
        <dbReference type="EMBL" id="KAK3261925.1"/>
    </source>
</evidence>
<sequence length="1456" mass="157328">RARDGGTMGCGVMGCSSVDGVWCMAHGCDVKARGAVRRECSAMVVPCAATKAGGVEDGMGLLQGTVYAQGELEGRRLSRTVVAGTHSFSQRLRIVNADTAANSFWFASGDAPSGEGEPEARQSTEPWVLPAPAQGELAAAGTGSVSSQVEVWLDFPTVILEAGRRETTLHVMRAAEGGEALLEHVLQVVMTVVPAGISNQSVAVQFGADTDQRLVVGDTAYLGVYPKDCYGNAAVLDTAGNPIKATSSQFVVEVFQLMPEPALAAASSEDLTFDAEKRRFEGAVRGITQAGHYQVFVRLAGDAAPPADTGAAARWTWLHEVDLRGSPLNYTFESVQCNTSAHLVVSEAGTACVCAAGFMPQGSAQQCIPCLRGLFKDWSERTCVPCPPRSTTAAPGAASGTACVCDVGYYHDQVDDKEEWDKKDKASGEWLRDLVCVQCPAGTYQELTNATGEASCTRCPAGSSAPARSASPAACTGCASGLVAPVAGSSECTACGALSSTVGDDRTACVCRDGYYDQGYYEAARAAREGSEESYTQENSEHSAASPAEKQCTPCVTGGECTLGRIVAQPGFWRADIGRTKLYRCRHSLCLGEPEATPSSDAGNSTAGASAMADIERTTRSVVVCREGHGGVLCQACSEGYELRGRTCELCGDTRVYVAVGAVITCAAVLGALLARPLFSERERRLLVRVRRRLKRSRWVDWDFVERQAQGHLFLQLARQDVAHAIGMQNNMRLTTVLQGLSRLEMQDRSSREWLAFDSVVDLLGRYLKIAVSYLQVLGTFDEVYDISWGADLHSVFSWARMSNLELFFFPSLGCMYPAGGFVAELYVYMAAPVAFALAVAVYFLLARRWCLRDTPNPARDLRLFNLKSTCIRLVLVVLYLVYPALCGKVLASFNCIEVHGEHVLRADVEYACYNASHRATMALASLGVVLYPFGIPLIFLLLMIRYRVPELAQYKRQAALMQQVLFHSEVGASVPGAAELVDAIPELDSETVLAYIDLTMLRHVARIVRALRDGGSVAAEAPPSASSEVLAACGEAEGSRGGGAPDLCAATAEATGWSAAEEVALRRALRLETLEEQREREALLQEVTVWAASDAGEQVLGTPATSTWLEYPMDRLHAESVRTAETAEGWSERMVAEDDLSPFQEAEAVACAHVGFIFSMYRVELWWYEIFDLARKLALTGLVALLNESSFIKVAISFFLCNVALFAHLSFSPLTDTNINYLAAVALLELMGTLFLGLLLEIGNISEEEREGSIFRVAVFVLTGLIFLFPVIVGAKSVIPWVKEQLSARRARRATKRNLVTALSLQSSSSNASPSLQWSLSLNRSISFGRTRSSSGHSSGVPPNHEDQSDPLLQDGAAQSAHGSDAQTCIWESNASFAESVMSGCEPEEQGKHRRMRSNQKDEERALRTSPLVPRKKITRIRSEPLEFDLGPLEAEEDNEEATSSLLVARHRSHR</sequence>
<dbReference type="Proteomes" id="UP001190700">
    <property type="component" value="Unassembled WGS sequence"/>
</dbReference>
<feature type="transmembrane region" description="Helical" evidence="2">
    <location>
        <begin position="803"/>
        <end position="820"/>
    </location>
</feature>
<dbReference type="PANTHER" id="PTHR11319:SF35">
    <property type="entry name" value="OUTER MEMBRANE PROTEIN PMPC-RELATED"/>
    <property type="match status" value="1"/>
</dbReference>
<gene>
    <name evidence="4" type="ORF">CYMTET_29196</name>
</gene>
<protein>
    <recommendedName>
        <fullName evidence="3">Tyrosine-protein kinase ephrin type A/B receptor-like domain-containing protein</fullName>
    </recommendedName>
</protein>
<accession>A0AAE0FLL2</accession>
<feature type="non-terminal residue" evidence="4">
    <location>
        <position position="1"/>
    </location>
</feature>
<keyword evidence="2" id="KW-0812">Transmembrane</keyword>
<evidence type="ECO:0000256" key="1">
    <source>
        <dbReference type="SAM" id="MobiDB-lite"/>
    </source>
</evidence>
<evidence type="ECO:0000313" key="5">
    <source>
        <dbReference type="Proteomes" id="UP001190700"/>
    </source>
</evidence>
<feature type="transmembrane region" description="Helical" evidence="2">
    <location>
        <begin position="826"/>
        <end position="846"/>
    </location>
</feature>